<proteinExistence type="predicted"/>
<sequence>MLLSASLRSCLIVMIAYLIHNIFELACELSLNSFHFEQLLWTATTHEELNSKSRKLVPLCGLEASCKFEKHQAELGSELRDNNKFWMANGKNRCARGLSLC</sequence>
<gene>
    <name evidence="2" type="ORF">DBRI1063_LOCUS2895</name>
</gene>
<reference evidence="2" key="1">
    <citation type="submission" date="2021-01" db="EMBL/GenBank/DDBJ databases">
        <authorList>
            <person name="Corre E."/>
            <person name="Pelletier E."/>
            <person name="Niang G."/>
            <person name="Scheremetjew M."/>
            <person name="Finn R."/>
            <person name="Kale V."/>
            <person name="Holt S."/>
            <person name="Cochrane G."/>
            <person name="Meng A."/>
            <person name="Brown T."/>
            <person name="Cohen L."/>
        </authorList>
    </citation>
    <scope>NUCLEOTIDE SEQUENCE</scope>
    <source>
        <strain evidence="2">Pop2</strain>
    </source>
</reference>
<evidence type="ECO:0000313" key="2">
    <source>
        <dbReference type="EMBL" id="CAD9316488.1"/>
    </source>
</evidence>
<protein>
    <submittedName>
        <fullName evidence="2">Uncharacterized protein</fullName>
    </submittedName>
</protein>
<feature type="signal peptide" evidence="1">
    <location>
        <begin position="1"/>
        <end position="16"/>
    </location>
</feature>
<dbReference type="AlphaFoldDB" id="A0A6U3P5V9"/>
<accession>A0A6U3P5V9</accession>
<evidence type="ECO:0000256" key="1">
    <source>
        <dbReference type="SAM" id="SignalP"/>
    </source>
</evidence>
<organism evidence="2">
    <name type="scientific">Ditylum brightwellii</name>
    <dbReference type="NCBI Taxonomy" id="49249"/>
    <lineage>
        <taxon>Eukaryota</taxon>
        <taxon>Sar</taxon>
        <taxon>Stramenopiles</taxon>
        <taxon>Ochrophyta</taxon>
        <taxon>Bacillariophyta</taxon>
        <taxon>Mediophyceae</taxon>
        <taxon>Lithodesmiophycidae</taxon>
        <taxon>Lithodesmiales</taxon>
        <taxon>Lithodesmiaceae</taxon>
        <taxon>Ditylum</taxon>
    </lineage>
</organism>
<keyword evidence="1" id="KW-0732">Signal</keyword>
<name>A0A6U3P5V9_9STRA</name>
<dbReference type="EMBL" id="HBGN01004362">
    <property type="protein sequence ID" value="CAD9316488.1"/>
    <property type="molecule type" value="Transcribed_RNA"/>
</dbReference>
<feature type="chain" id="PRO_5030160056" evidence="1">
    <location>
        <begin position="17"/>
        <end position="101"/>
    </location>
</feature>